<dbReference type="GO" id="GO:0005737">
    <property type="term" value="C:cytoplasm"/>
    <property type="evidence" value="ECO:0007669"/>
    <property type="project" value="TreeGrafter"/>
</dbReference>
<evidence type="ECO:0000256" key="4">
    <source>
        <dbReference type="ARBA" id="ARBA00023002"/>
    </source>
</evidence>
<evidence type="ECO:0000256" key="1">
    <source>
        <dbReference type="ARBA" id="ARBA00005896"/>
    </source>
</evidence>
<dbReference type="GO" id="GO:0016706">
    <property type="term" value="F:2-oxoglutarate-dependent dioxygenase activity"/>
    <property type="evidence" value="ECO:0007669"/>
    <property type="project" value="TreeGrafter"/>
</dbReference>
<dbReference type="Gene3D" id="3.60.130.10">
    <property type="entry name" value="Clavaminate synthase-like"/>
    <property type="match status" value="1"/>
</dbReference>
<gene>
    <name evidence="7" type="ORF">METZ01_LOCUS123087</name>
</gene>
<keyword evidence="5" id="KW-0408">Iron</keyword>
<keyword evidence="4" id="KW-0560">Oxidoreductase</keyword>
<dbReference type="EMBL" id="UINC01016966">
    <property type="protein sequence ID" value="SVA70233.1"/>
    <property type="molecule type" value="Genomic_DNA"/>
</dbReference>
<feature type="domain" description="TauD/TfdA-like" evidence="6">
    <location>
        <begin position="10"/>
        <end position="253"/>
    </location>
</feature>
<evidence type="ECO:0000259" key="6">
    <source>
        <dbReference type="Pfam" id="PF02668"/>
    </source>
</evidence>
<reference evidence="7" key="1">
    <citation type="submission" date="2018-05" db="EMBL/GenBank/DDBJ databases">
        <authorList>
            <person name="Lanie J.A."/>
            <person name="Ng W.-L."/>
            <person name="Kazmierczak K.M."/>
            <person name="Andrzejewski T.M."/>
            <person name="Davidsen T.M."/>
            <person name="Wayne K.J."/>
            <person name="Tettelin H."/>
            <person name="Glass J.I."/>
            <person name="Rusch D."/>
            <person name="Podicherti R."/>
            <person name="Tsui H.-C.T."/>
            <person name="Winkler M.E."/>
        </authorList>
    </citation>
    <scope>NUCLEOTIDE SEQUENCE</scope>
</reference>
<evidence type="ECO:0000313" key="7">
    <source>
        <dbReference type="EMBL" id="SVA70233.1"/>
    </source>
</evidence>
<organism evidence="7">
    <name type="scientific">marine metagenome</name>
    <dbReference type="NCBI Taxonomy" id="408172"/>
    <lineage>
        <taxon>unclassified sequences</taxon>
        <taxon>metagenomes</taxon>
        <taxon>ecological metagenomes</taxon>
    </lineage>
</organism>
<comment type="similarity">
    <text evidence="1">Belongs to the TfdA dioxygenase family.</text>
</comment>
<dbReference type="GO" id="GO:0046872">
    <property type="term" value="F:metal ion binding"/>
    <property type="evidence" value="ECO:0007669"/>
    <property type="project" value="UniProtKB-KW"/>
</dbReference>
<dbReference type="SUPFAM" id="SSF51197">
    <property type="entry name" value="Clavaminate synthase-like"/>
    <property type="match status" value="1"/>
</dbReference>
<evidence type="ECO:0000256" key="3">
    <source>
        <dbReference type="ARBA" id="ARBA00022964"/>
    </source>
</evidence>
<dbReference type="Pfam" id="PF02668">
    <property type="entry name" value="TauD"/>
    <property type="match status" value="1"/>
</dbReference>
<dbReference type="AlphaFoldDB" id="A0A381Y190"/>
<dbReference type="InterPro" id="IPR051323">
    <property type="entry name" value="AtsK-like"/>
</dbReference>
<evidence type="ECO:0000256" key="5">
    <source>
        <dbReference type="ARBA" id="ARBA00023004"/>
    </source>
</evidence>
<dbReference type="InterPro" id="IPR042098">
    <property type="entry name" value="TauD-like_sf"/>
</dbReference>
<dbReference type="InterPro" id="IPR003819">
    <property type="entry name" value="TauD/TfdA-like"/>
</dbReference>
<evidence type="ECO:0000256" key="2">
    <source>
        <dbReference type="ARBA" id="ARBA00022723"/>
    </source>
</evidence>
<accession>A0A381Y190</accession>
<keyword evidence="3" id="KW-0223">Dioxygenase</keyword>
<name>A0A381Y190_9ZZZZ</name>
<keyword evidence="2" id="KW-0479">Metal-binding</keyword>
<proteinExistence type="inferred from homology"/>
<dbReference type="PANTHER" id="PTHR30468">
    <property type="entry name" value="ALPHA-KETOGLUTARATE-DEPENDENT SULFONATE DIOXYGENASE"/>
    <property type="match status" value="1"/>
</dbReference>
<dbReference type="PANTHER" id="PTHR30468:SF1">
    <property type="entry name" value="ALPHA-KETOGLUTARATE-DEPENDENT SULFONATE DIOXYGENASE"/>
    <property type="match status" value="1"/>
</dbReference>
<protein>
    <recommendedName>
        <fullName evidence="6">TauD/TfdA-like domain-containing protein</fullName>
    </recommendedName>
</protein>
<sequence>MSNMPKSWEVTRLAGALGAEIQGPDISDPSDADIEAIKALLNEHLVVFLPNQDPTVDAHIAFGRHFGPLEGHPNLGSNSDMPPEIFELRASKGGVADEWHTDLTFQEQPALMSILHMVNCPENGGDTIWTSLYAAYEGLSEPMQSLCDGLTALHDALPHNHPEQMTIHPVVRLHPATGRKVLYVNEHFTRRIVEMNATESDALLTYLTKWVTNPQFTIRYNWQPGTIGIWDNRCTQHFVLNDFIGERVIQRVTVVGDQVEAAEPAKWQPYIRDGRLSATSRHDRQLYMYLKSQGLMESEL</sequence>